<dbReference type="AlphaFoldDB" id="A0A9P4MSV3"/>
<comment type="similarity">
    <text evidence="1">Belongs to the class-II pyridine nucleotide-disulfide oxidoreductase family.</text>
</comment>
<evidence type="ECO:0000259" key="4">
    <source>
        <dbReference type="Pfam" id="PF07992"/>
    </source>
</evidence>
<dbReference type="EMBL" id="ML993978">
    <property type="protein sequence ID" value="KAF2201397.1"/>
    <property type="molecule type" value="Genomic_DNA"/>
</dbReference>
<evidence type="ECO:0000313" key="5">
    <source>
        <dbReference type="EMBL" id="KAF2201397.1"/>
    </source>
</evidence>
<dbReference type="PANTHER" id="PTHR48105">
    <property type="entry name" value="THIOREDOXIN REDUCTASE 1-RELATED-RELATED"/>
    <property type="match status" value="1"/>
</dbReference>
<comment type="caution">
    <text evidence="5">The sequence shown here is derived from an EMBL/GenBank/DDBJ whole genome shotgun (WGS) entry which is preliminary data.</text>
</comment>
<evidence type="ECO:0000256" key="3">
    <source>
        <dbReference type="ARBA" id="ARBA00023002"/>
    </source>
</evidence>
<dbReference type="Proteomes" id="UP000799536">
    <property type="component" value="Unassembled WGS sequence"/>
</dbReference>
<name>A0A9P4MSV3_9PLEO</name>
<evidence type="ECO:0000313" key="6">
    <source>
        <dbReference type="Proteomes" id="UP000799536"/>
    </source>
</evidence>
<keyword evidence="2" id="KW-0285">Flavoprotein</keyword>
<keyword evidence="3" id="KW-0560">Oxidoreductase</keyword>
<dbReference type="PRINTS" id="PR00469">
    <property type="entry name" value="PNDRDTASEII"/>
</dbReference>
<dbReference type="PRINTS" id="PR00368">
    <property type="entry name" value="FADPNR"/>
</dbReference>
<dbReference type="OrthoDB" id="10260355at2759"/>
<dbReference type="GO" id="GO:0097237">
    <property type="term" value="P:cellular response to toxic substance"/>
    <property type="evidence" value="ECO:0007669"/>
    <property type="project" value="UniProtKB-ARBA"/>
</dbReference>
<organism evidence="5 6">
    <name type="scientific">Delitschia confertaspora ATCC 74209</name>
    <dbReference type="NCBI Taxonomy" id="1513339"/>
    <lineage>
        <taxon>Eukaryota</taxon>
        <taxon>Fungi</taxon>
        <taxon>Dikarya</taxon>
        <taxon>Ascomycota</taxon>
        <taxon>Pezizomycotina</taxon>
        <taxon>Dothideomycetes</taxon>
        <taxon>Pleosporomycetidae</taxon>
        <taxon>Pleosporales</taxon>
        <taxon>Delitschiaceae</taxon>
        <taxon>Delitschia</taxon>
    </lineage>
</organism>
<dbReference type="SUPFAM" id="SSF51905">
    <property type="entry name" value="FAD/NAD(P)-binding domain"/>
    <property type="match status" value="1"/>
</dbReference>
<sequence length="312" mass="33807">MSSVDVIIVGGGPAGLAAALCLSRACYKTAIFDSEIYRNAQASHMHMFPTWDHKDPKEYRAAAKAELLKRYPDFVNFVKHRVTLVKKTAEGAFQAVDETGAEWYGKKLILATGVKDILPNISGYDECWSKGIFHCLFCHGHEDRGQKSVGVLAIELMAQVPMITNGLIRNALQFSETVTVYTNSGEAVANTLSGMIVDLGDHVKIDNRHIVRFIKEPTGAAVTIEFDDGSKVTEGFLVHGPRNEMALEFAKDLNLEKMPSGGELKVTPPFNETTEPGCFAAGDCGSMGKIIVAGVAFGTFAATGIVKQLQGY</sequence>
<evidence type="ECO:0000256" key="1">
    <source>
        <dbReference type="ARBA" id="ARBA00009333"/>
    </source>
</evidence>
<accession>A0A9P4MSV3</accession>
<protein>
    <submittedName>
        <fullName evidence="5">Thioredoxin reductase glit-like protein</fullName>
    </submittedName>
</protein>
<dbReference type="GO" id="GO:0016491">
    <property type="term" value="F:oxidoreductase activity"/>
    <property type="evidence" value="ECO:0007669"/>
    <property type="project" value="UniProtKB-KW"/>
</dbReference>
<gene>
    <name evidence="5" type="ORF">GQ43DRAFT_463229</name>
</gene>
<dbReference type="Pfam" id="PF07992">
    <property type="entry name" value="Pyr_redox_2"/>
    <property type="match status" value="1"/>
</dbReference>
<keyword evidence="6" id="KW-1185">Reference proteome</keyword>
<dbReference type="InterPro" id="IPR023753">
    <property type="entry name" value="FAD/NAD-binding_dom"/>
</dbReference>
<dbReference type="InterPro" id="IPR050097">
    <property type="entry name" value="Ferredoxin-NADP_redctase_2"/>
</dbReference>
<evidence type="ECO:0000256" key="2">
    <source>
        <dbReference type="ARBA" id="ARBA00022630"/>
    </source>
</evidence>
<reference evidence="5" key="1">
    <citation type="journal article" date="2020" name="Stud. Mycol.">
        <title>101 Dothideomycetes genomes: a test case for predicting lifestyles and emergence of pathogens.</title>
        <authorList>
            <person name="Haridas S."/>
            <person name="Albert R."/>
            <person name="Binder M."/>
            <person name="Bloem J."/>
            <person name="Labutti K."/>
            <person name="Salamov A."/>
            <person name="Andreopoulos B."/>
            <person name="Baker S."/>
            <person name="Barry K."/>
            <person name="Bills G."/>
            <person name="Bluhm B."/>
            <person name="Cannon C."/>
            <person name="Castanera R."/>
            <person name="Culley D."/>
            <person name="Daum C."/>
            <person name="Ezra D."/>
            <person name="Gonzalez J."/>
            <person name="Henrissat B."/>
            <person name="Kuo A."/>
            <person name="Liang C."/>
            <person name="Lipzen A."/>
            <person name="Lutzoni F."/>
            <person name="Magnuson J."/>
            <person name="Mondo S."/>
            <person name="Nolan M."/>
            <person name="Ohm R."/>
            <person name="Pangilinan J."/>
            <person name="Park H.-J."/>
            <person name="Ramirez L."/>
            <person name="Alfaro M."/>
            <person name="Sun H."/>
            <person name="Tritt A."/>
            <person name="Yoshinaga Y."/>
            <person name="Zwiers L.-H."/>
            <person name="Turgeon B."/>
            <person name="Goodwin S."/>
            <person name="Spatafora J."/>
            <person name="Crous P."/>
            <person name="Grigoriev I."/>
        </authorList>
    </citation>
    <scope>NUCLEOTIDE SEQUENCE</scope>
    <source>
        <strain evidence="5">ATCC 74209</strain>
    </source>
</reference>
<feature type="domain" description="FAD/NAD(P)-binding" evidence="4">
    <location>
        <begin position="5"/>
        <end position="285"/>
    </location>
</feature>
<proteinExistence type="inferred from homology"/>
<dbReference type="Gene3D" id="3.50.50.60">
    <property type="entry name" value="FAD/NAD(P)-binding domain"/>
    <property type="match status" value="2"/>
</dbReference>
<dbReference type="InterPro" id="IPR036188">
    <property type="entry name" value="FAD/NAD-bd_sf"/>
</dbReference>